<protein>
    <submittedName>
        <fullName evidence="1">Uncharacterized protein</fullName>
    </submittedName>
</protein>
<evidence type="ECO:0000313" key="1">
    <source>
        <dbReference type="EMBL" id="RKR29702.1"/>
    </source>
</evidence>
<proteinExistence type="predicted"/>
<dbReference type="EMBL" id="RBIR01000001">
    <property type="protein sequence ID" value="RKR29702.1"/>
    <property type="molecule type" value="Genomic_DNA"/>
</dbReference>
<comment type="caution">
    <text evidence="1">The sequence shown here is derived from an EMBL/GenBank/DDBJ whole genome shotgun (WGS) entry which is preliminary data.</text>
</comment>
<reference evidence="1 2" key="1">
    <citation type="submission" date="2018-10" db="EMBL/GenBank/DDBJ databases">
        <title>Genomic Encyclopedia of Type Strains, Phase IV (KMG-IV): sequencing the most valuable type-strain genomes for metagenomic binning, comparative biology and taxonomic classification.</title>
        <authorList>
            <person name="Goeker M."/>
        </authorList>
    </citation>
    <scope>NUCLEOTIDE SEQUENCE [LARGE SCALE GENOMIC DNA]</scope>
    <source>
        <strain evidence="1 2">DSM 25586</strain>
    </source>
</reference>
<evidence type="ECO:0000313" key="2">
    <source>
        <dbReference type="Proteomes" id="UP000276055"/>
    </source>
</evidence>
<gene>
    <name evidence="1" type="ORF">C8D78_0009</name>
</gene>
<sequence>MGAEPALEDQWLSINHMYFRGSRESSAHSAE</sequence>
<name>A0A495FL63_9MICC</name>
<accession>A0A495FL63</accession>
<dbReference type="Proteomes" id="UP000276055">
    <property type="component" value="Unassembled WGS sequence"/>
</dbReference>
<dbReference type="AlphaFoldDB" id="A0A495FL63"/>
<organism evidence="1 2">
    <name type="scientific">Arthrobacter oryzae</name>
    <dbReference type="NCBI Taxonomy" id="409290"/>
    <lineage>
        <taxon>Bacteria</taxon>
        <taxon>Bacillati</taxon>
        <taxon>Actinomycetota</taxon>
        <taxon>Actinomycetes</taxon>
        <taxon>Micrococcales</taxon>
        <taxon>Micrococcaceae</taxon>
        <taxon>Arthrobacter</taxon>
    </lineage>
</organism>